<dbReference type="GO" id="GO:0003677">
    <property type="term" value="F:DNA binding"/>
    <property type="evidence" value="ECO:0007669"/>
    <property type="project" value="InterPro"/>
</dbReference>
<comment type="caution">
    <text evidence="7">The sequence shown here is derived from an EMBL/GenBank/DDBJ whole genome shotgun (WGS) entry which is preliminary data.</text>
</comment>
<evidence type="ECO:0000256" key="4">
    <source>
        <dbReference type="ARBA" id="ARBA00022801"/>
    </source>
</evidence>
<dbReference type="InterPro" id="IPR019045">
    <property type="entry name" value="Restrct_endonuc_II_HinfI"/>
</dbReference>
<accession>A0A2H0KAM6</accession>
<evidence type="ECO:0000256" key="3">
    <source>
        <dbReference type="ARBA" id="ARBA00022759"/>
    </source>
</evidence>
<comment type="catalytic activity">
    <reaction evidence="5">
        <text>Endonucleolytic cleavage of DNA to give specific double-stranded fragments with terminal 5'-phosphates.</text>
        <dbReference type="EC" id="3.1.21.4"/>
    </reaction>
</comment>
<dbReference type="EC" id="3.1.21.4" evidence="6"/>
<name>A0A2H0KAM6_9BACT</name>
<gene>
    <name evidence="7" type="ORF">COV91_04860</name>
</gene>
<organism evidence="7 8">
    <name type="scientific">Candidatus Taylorbacteria bacterium CG11_big_fil_rev_8_21_14_0_20_46_11</name>
    <dbReference type="NCBI Taxonomy" id="1975025"/>
    <lineage>
        <taxon>Bacteria</taxon>
        <taxon>Candidatus Tayloriibacteriota</taxon>
    </lineage>
</organism>
<sequence length="74" mass="8642">MFKFLIGFPFDPTSATPTGYDKERFFNYLIEFKKFFTPDEVLIASEFWDFLSGSRNTMEKILDVITETVAQVRG</sequence>
<dbReference type="Pfam" id="PF09520">
    <property type="entry name" value="RE_TdeIII"/>
    <property type="match status" value="1"/>
</dbReference>
<evidence type="ECO:0000256" key="1">
    <source>
        <dbReference type="ARBA" id="ARBA00022722"/>
    </source>
</evidence>
<reference evidence="7 8" key="1">
    <citation type="submission" date="2017-09" db="EMBL/GenBank/DDBJ databases">
        <title>Depth-based differentiation of microbial function through sediment-hosted aquifers and enrichment of novel symbionts in the deep terrestrial subsurface.</title>
        <authorList>
            <person name="Probst A.J."/>
            <person name="Ladd B."/>
            <person name="Jarett J.K."/>
            <person name="Geller-Mcgrath D.E."/>
            <person name="Sieber C.M."/>
            <person name="Emerson J.B."/>
            <person name="Anantharaman K."/>
            <person name="Thomas B.C."/>
            <person name="Malmstrom R."/>
            <person name="Stieglmeier M."/>
            <person name="Klingl A."/>
            <person name="Woyke T."/>
            <person name="Ryan C.M."/>
            <person name="Banfield J.F."/>
        </authorList>
    </citation>
    <scope>NUCLEOTIDE SEQUENCE [LARGE SCALE GENOMIC DNA]</scope>
    <source>
        <strain evidence="7">CG11_big_fil_rev_8_21_14_0_20_46_11</strain>
    </source>
</reference>
<evidence type="ECO:0000313" key="7">
    <source>
        <dbReference type="EMBL" id="PIQ68299.1"/>
    </source>
</evidence>
<keyword evidence="3" id="KW-0255">Endonuclease</keyword>
<evidence type="ECO:0000256" key="5">
    <source>
        <dbReference type="ARBA" id="ARBA00093760"/>
    </source>
</evidence>
<dbReference type="GO" id="GO:0009036">
    <property type="term" value="F:type II site-specific deoxyribonuclease activity"/>
    <property type="evidence" value="ECO:0007669"/>
    <property type="project" value="InterPro"/>
</dbReference>
<evidence type="ECO:0000256" key="6">
    <source>
        <dbReference type="ARBA" id="ARBA00093790"/>
    </source>
</evidence>
<proteinExistence type="predicted"/>
<dbReference type="Proteomes" id="UP000229342">
    <property type="component" value="Unassembled WGS sequence"/>
</dbReference>
<keyword evidence="1" id="KW-0540">Nuclease</keyword>
<evidence type="ECO:0000313" key="8">
    <source>
        <dbReference type="Proteomes" id="UP000229342"/>
    </source>
</evidence>
<protein>
    <recommendedName>
        <fullName evidence="6">type II site-specific deoxyribonuclease</fullName>
        <ecNumber evidence="6">3.1.21.4</ecNumber>
    </recommendedName>
</protein>
<keyword evidence="2" id="KW-0680">Restriction system</keyword>
<dbReference type="EMBL" id="PCVG01000063">
    <property type="protein sequence ID" value="PIQ68299.1"/>
    <property type="molecule type" value="Genomic_DNA"/>
</dbReference>
<evidence type="ECO:0000256" key="2">
    <source>
        <dbReference type="ARBA" id="ARBA00022747"/>
    </source>
</evidence>
<dbReference type="GO" id="GO:0009307">
    <property type="term" value="P:DNA restriction-modification system"/>
    <property type="evidence" value="ECO:0007669"/>
    <property type="project" value="InterPro"/>
</dbReference>
<keyword evidence="4" id="KW-0378">Hydrolase</keyword>
<dbReference type="AlphaFoldDB" id="A0A2H0KAM6"/>